<keyword evidence="2" id="KW-1185">Reference proteome</keyword>
<sequence>MNQIYQMKFGYGFRIHSMGSHKTNSLISMERSWLGVQGAASDLKVSRSILTTTELTDELPCLEEHTKLSVADVVVSSVTKASNSHRANGEGLKFKSLHLK</sequence>
<evidence type="ECO:0000313" key="1">
    <source>
        <dbReference type="EMBL" id="GBP67488.1"/>
    </source>
</evidence>
<evidence type="ECO:0000313" key="2">
    <source>
        <dbReference type="Proteomes" id="UP000299102"/>
    </source>
</evidence>
<gene>
    <name evidence="1" type="ORF">EVAR_49854_1</name>
</gene>
<protein>
    <submittedName>
        <fullName evidence="1">Uncharacterized protein</fullName>
    </submittedName>
</protein>
<name>A0A4C1XVA2_EUMVA</name>
<comment type="caution">
    <text evidence="1">The sequence shown here is derived from an EMBL/GenBank/DDBJ whole genome shotgun (WGS) entry which is preliminary data.</text>
</comment>
<accession>A0A4C1XVA2</accession>
<dbReference type="AlphaFoldDB" id="A0A4C1XVA2"/>
<organism evidence="1 2">
    <name type="scientific">Eumeta variegata</name>
    <name type="common">Bagworm moth</name>
    <name type="synonym">Eumeta japonica</name>
    <dbReference type="NCBI Taxonomy" id="151549"/>
    <lineage>
        <taxon>Eukaryota</taxon>
        <taxon>Metazoa</taxon>
        <taxon>Ecdysozoa</taxon>
        <taxon>Arthropoda</taxon>
        <taxon>Hexapoda</taxon>
        <taxon>Insecta</taxon>
        <taxon>Pterygota</taxon>
        <taxon>Neoptera</taxon>
        <taxon>Endopterygota</taxon>
        <taxon>Lepidoptera</taxon>
        <taxon>Glossata</taxon>
        <taxon>Ditrysia</taxon>
        <taxon>Tineoidea</taxon>
        <taxon>Psychidae</taxon>
        <taxon>Oiketicinae</taxon>
        <taxon>Eumeta</taxon>
    </lineage>
</organism>
<dbReference type="EMBL" id="BGZK01000985">
    <property type="protein sequence ID" value="GBP67488.1"/>
    <property type="molecule type" value="Genomic_DNA"/>
</dbReference>
<reference evidence="1 2" key="1">
    <citation type="journal article" date="2019" name="Commun. Biol.">
        <title>The bagworm genome reveals a unique fibroin gene that provides high tensile strength.</title>
        <authorList>
            <person name="Kono N."/>
            <person name="Nakamura H."/>
            <person name="Ohtoshi R."/>
            <person name="Tomita M."/>
            <person name="Numata K."/>
            <person name="Arakawa K."/>
        </authorList>
    </citation>
    <scope>NUCLEOTIDE SEQUENCE [LARGE SCALE GENOMIC DNA]</scope>
</reference>
<proteinExistence type="predicted"/>
<dbReference type="Proteomes" id="UP000299102">
    <property type="component" value="Unassembled WGS sequence"/>
</dbReference>